<dbReference type="Proteomes" id="UP001221558">
    <property type="component" value="Chromosome"/>
</dbReference>
<dbReference type="EMBL" id="CP117880">
    <property type="protein sequence ID" value="WDF68716.1"/>
    <property type="molecule type" value="Genomic_DNA"/>
</dbReference>
<keyword evidence="2" id="KW-1185">Reference proteome</keyword>
<protein>
    <submittedName>
        <fullName evidence="1">Uncharacterized protein</fullName>
    </submittedName>
</protein>
<name>A0ABY7WGI3_9SPHI</name>
<gene>
    <name evidence="1" type="ORF">PQ465_20775</name>
</gene>
<evidence type="ECO:0000313" key="2">
    <source>
        <dbReference type="Proteomes" id="UP001221558"/>
    </source>
</evidence>
<organism evidence="1 2">
    <name type="scientific">Sphingobacterium oryzagri</name>
    <dbReference type="NCBI Taxonomy" id="3025669"/>
    <lineage>
        <taxon>Bacteria</taxon>
        <taxon>Pseudomonadati</taxon>
        <taxon>Bacteroidota</taxon>
        <taxon>Sphingobacteriia</taxon>
        <taxon>Sphingobacteriales</taxon>
        <taxon>Sphingobacteriaceae</taxon>
        <taxon>Sphingobacterium</taxon>
    </lineage>
</organism>
<reference evidence="1 2" key="1">
    <citation type="submission" date="2023-02" db="EMBL/GenBank/DDBJ databases">
        <title>Genome sequence of Sphingobacterium sp. KACC 22765.</title>
        <authorList>
            <person name="Kim S."/>
            <person name="Heo J."/>
            <person name="Kwon S.-W."/>
        </authorList>
    </citation>
    <scope>NUCLEOTIDE SEQUENCE [LARGE SCALE GENOMIC DNA]</scope>
    <source>
        <strain evidence="1 2">KACC 22765</strain>
    </source>
</reference>
<accession>A0ABY7WGI3</accession>
<sequence length="68" mass="8002">MTKQSSNYLMTDVIRIAVINTSLHDLQSGHQKSLLLWWGKVTRLDLVRRDKAWESCRSPEKDLMLFQL</sequence>
<evidence type="ECO:0000313" key="1">
    <source>
        <dbReference type="EMBL" id="WDF68716.1"/>
    </source>
</evidence>
<dbReference type="RefSeq" id="WP_274267447.1">
    <property type="nucleotide sequence ID" value="NZ_CP117880.1"/>
</dbReference>
<proteinExistence type="predicted"/>